<dbReference type="InterPro" id="IPR011646">
    <property type="entry name" value="KAP_P-loop"/>
</dbReference>
<dbReference type="EMBL" id="CP001994">
    <property type="protein sequence ID" value="ADE36818.1"/>
    <property type="molecule type" value="Genomic_DNA"/>
</dbReference>
<dbReference type="RefSeq" id="WP_013037760.1">
    <property type="nucleotide sequence ID" value="NC_014002.1"/>
</dbReference>
<dbReference type="Gene3D" id="3.40.50.300">
    <property type="entry name" value="P-loop containing nucleotide triphosphate hydrolases"/>
    <property type="match status" value="1"/>
</dbReference>
<dbReference type="InterPro" id="IPR027417">
    <property type="entry name" value="P-loop_NTPase"/>
</dbReference>
<proteinExistence type="predicted"/>
<reference evidence="2 3" key="1">
    <citation type="submission" date="2010-03" db="EMBL/GenBank/DDBJ databases">
        <title>The complete genome of Methanohalophilus mahii DSM 5219.</title>
        <authorList>
            <consortium name="US DOE Joint Genome Institute (JGI-PGF)"/>
            <person name="Lucas S."/>
            <person name="Copeland A."/>
            <person name="Lapidus A."/>
            <person name="Glavina del Rio T."/>
            <person name="Dalin E."/>
            <person name="Tice H."/>
            <person name="Bruce D."/>
            <person name="Goodwin L."/>
            <person name="Pitluck S."/>
            <person name="Kyrpides N."/>
            <person name="Mavromatis K."/>
            <person name="Ivanova N."/>
            <person name="Lykidis A."/>
            <person name="Saunders E."/>
            <person name="Brettin T."/>
            <person name="Detter J.C."/>
            <person name="Han C."/>
            <person name="Land M."/>
            <person name="Hauser L."/>
            <person name="Markowitz V."/>
            <person name="Cheng J.-F."/>
            <person name="Hugenholtz P."/>
            <person name="Woyke T."/>
            <person name="Wu D."/>
            <person name="Spring S."/>
            <person name="Schneider S."/>
            <person name="Schroeder M."/>
            <person name="Klenk H.-P."/>
            <person name="Eisen J.A."/>
        </authorList>
    </citation>
    <scope>NUCLEOTIDE SEQUENCE [LARGE SCALE GENOMIC DNA]</scope>
    <source>
        <strain evidence="3">ATCC 35705 / DSM 5219 / SLP</strain>
    </source>
</reference>
<gene>
    <name evidence="2" type="ordered locus">Mmah_1319</name>
</gene>
<evidence type="ECO:0000259" key="1">
    <source>
        <dbReference type="Pfam" id="PF07693"/>
    </source>
</evidence>
<dbReference type="GeneID" id="8983489"/>
<evidence type="ECO:0000313" key="2">
    <source>
        <dbReference type="EMBL" id="ADE36818.1"/>
    </source>
</evidence>
<accession>D5E6N0</accession>
<name>D5E6N0_METMS</name>
<evidence type="ECO:0000313" key="3">
    <source>
        <dbReference type="Proteomes" id="UP000001059"/>
    </source>
</evidence>
<dbReference type="KEGG" id="mmh:Mmah_1319"/>
<feature type="domain" description="KAP NTPase" evidence="1">
    <location>
        <begin position="18"/>
        <end position="350"/>
    </location>
</feature>
<dbReference type="PANTHER" id="PTHR22674">
    <property type="entry name" value="NTPASE, KAP FAMILY P-LOOP DOMAIN-CONTAINING 1"/>
    <property type="match status" value="1"/>
</dbReference>
<dbReference type="AlphaFoldDB" id="D5E6N0"/>
<dbReference type="Pfam" id="PF07693">
    <property type="entry name" value="KAP_NTPase"/>
    <property type="match status" value="1"/>
</dbReference>
<dbReference type="InterPro" id="IPR052754">
    <property type="entry name" value="NTPase_KAP_P-loop"/>
</dbReference>
<organism evidence="2 3">
    <name type="scientific">Methanohalophilus mahii (strain ATCC 35705 / DSM 5219 / SLP)</name>
    <dbReference type="NCBI Taxonomy" id="547558"/>
    <lineage>
        <taxon>Archaea</taxon>
        <taxon>Methanobacteriati</taxon>
        <taxon>Methanobacteriota</taxon>
        <taxon>Stenosarchaea group</taxon>
        <taxon>Methanomicrobia</taxon>
        <taxon>Methanosarcinales</taxon>
        <taxon>Methanosarcinaceae</taxon>
        <taxon>Methanohalophilus</taxon>
    </lineage>
</organism>
<dbReference type="Proteomes" id="UP000001059">
    <property type="component" value="Chromosome"/>
</dbReference>
<dbReference type="PANTHER" id="PTHR22674:SF6">
    <property type="entry name" value="NTPASE KAP FAMILY P-LOOP DOMAIN-CONTAINING PROTEIN 1"/>
    <property type="match status" value="1"/>
</dbReference>
<dbReference type="SUPFAM" id="SSF52540">
    <property type="entry name" value="P-loop containing nucleoside triphosphate hydrolases"/>
    <property type="match status" value="1"/>
</dbReference>
<keyword evidence="3" id="KW-1185">Reference proteome</keyword>
<dbReference type="HOGENOM" id="CLU_021357_0_0_2"/>
<dbReference type="OrthoDB" id="146963at2157"/>
<protein>
    <submittedName>
        <fullName evidence="2">KAP P-loop domain protein</fullName>
    </submittedName>
</protein>
<sequence>MFIPDKPIETEKEDFLNRKGFSQHLAESLLSWKEKESLIVAVHGEWGSGKSSAIKLALRHIKNKNLKDIPTVIEFNPWNFSEQKNLSEHFFNEVAKEIKIRGESNDKKIAEKLTYYSSLLSLVPDEKTVSGYAFSLIIGISLVGISTNEITGWINIADMYVKYSVLGLSAVLVVAGIFKNYLAKLADILNKKNAYNKKSILEVKTEIKNELLKRQKKLIIVIDDIDRLNQSEIKQIFRLIRINADFPNIIYLLAFDRKIIEKNLEVQAGVSGKDYLNKIVQVDFDIPFAKPNTTSKYFFEELNQVLGSLPESAQRFYNQGDSYWANVYNSGFKYYFKNIRDVKRFMSSLKFNISQMYNDEIMEVNPIDFTAIEAIRVFDPDFYNFMKSQNSLFTSTDMFNSSNINDRIAKIENQDYDLAKDVREHTIQLVKTLFPQINTNHSSDFQASWSRDLRVCATSNFDSYFSLIPGGGEEEISQYEMENILTKTNSVEAFESILREYIEKNKIRKVLQKMQDYTSEEKYIPQEKVQNIVLALFNISDDLPKEKAGMFDYGADMDMMRILHQIFERNGESMEIYKILKNTIPLSKGLYGPVQEVSLQTPNEDRDDDPKDTFIAPDKVEELQKLCLEKIIGCKNKLLDSDEFIYIIYRWRDWDKEKRWEQFIDDILADDGKLVLFLSKFITESMSYTFGDYTSKRIKKLNYQNLNDFVELESIISRLIKIKNENDKLYTANKQTIDFYLANYDKKDNQNF</sequence>